<dbReference type="RefSeq" id="WP_138406530.1">
    <property type="nucleotide sequence ID" value="NZ_QLAE01000001.1"/>
</dbReference>
<dbReference type="EMBL" id="QLAG01000007">
    <property type="protein sequence ID" value="TLX64140.1"/>
    <property type="molecule type" value="Genomic_DNA"/>
</dbReference>
<keyword evidence="1" id="KW-0812">Transmembrane</keyword>
<gene>
    <name evidence="2" type="ORF">DN820_07425</name>
</gene>
<keyword evidence="1" id="KW-0472">Membrane</keyword>
<sequence>MIDRQQGLTLIELLVAIALTAVLGVLVAALVNGWLQVRERLGAAERPPVLDFCLALESRFDGLALRQLYEQRLPLPMAWLDWQPDRLQLQWTALTGWPPVTEGSRLQRQRLVYQAGDARLALYSSDDLYAADQPQWRLRERLEEVTQPRLSFRQGQRWLAYPSTVAAQPNAGVRLEFLFRGDPYVCTFALPDTRP</sequence>
<reference evidence="2 3" key="1">
    <citation type="journal article" date="2017" name="Eur. J. Clin. Microbiol. Infect. Dis.">
        <title>Uncommonly isolated clinical Pseudomonas: identification and phylogenetic assignation.</title>
        <authorList>
            <person name="Mulet M."/>
            <person name="Gomila M."/>
            <person name="Ramirez A."/>
            <person name="Cardew S."/>
            <person name="Moore E.R."/>
            <person name="Lalucat J."/>
            <person name="Garcia-Valdes E."/>
        </authorList>
    </citation>
    <scope>NUCLEOTIDE SEQUENCE [LARGE SCALE GENOMIC DNA]</scope>
    <source>
        <strain evidence="2 3">SD129</strain>
    </source>
</reference>
<evidence type="ECO:0000313" key="3">
    <source>
        <dbReference type="Proteomes" id="UP000306753"/>
    </source>
</evidence>
<accession>A0A5R9QGI7</accession>
<comment type="caution">
    <text evidence="2">The sequence shown here is derived from an EMBL/GenBank/DDBJ whole genome shotgun (WGS) entry which is preliminary data.</text>
</comment>
<name>A0A5R9QGI7_9GAMM</name>
<evidence type="ECO:0000313" key="2">
    <source>
        <dbReference type="EMBL" id="TLX64140.1"/>
    </source>
</evidence>
<dbReference type="NCBIfam" id="TIGR02532">
    <property type="entry name" value="IV_pilin_GFxxxE"/>
    <property type="match status" value="1"/>
</dbReference>
<dbReference type="PROSITE" id="PS00409">
    <property type="entry name" value="PROKAR_NTER_METHYL"/>
    <property type="match status" value="1"/>
</dbReference>
<dbReference type="InterPro" id="IPR012902">
    <property type="entry name" value="N_methyl_site"/>
</dbReference>
<dbReference type="Pfam" id="PF07963">
    <property type="entry name" value="N_methyl"/>
    <property type="match status" value="1"/>
</dbReference>
<dbReference type="AlphaFoldDB" id="A0A5R9QGI7"/>
<dbReference type="OrthoDB" id="6158702at2"/>
<keyword evidence="3" id="KW-1185">Reference proteome</keyword>
<evidence type="ECO:0000256" key="1">
    <source>
        <dbReference type="SAM" id="Phobius"/>
    </source>
</evidence>
<protein>
    <submittedName>
        <fullName evidence="2">Type II secretion pathway protein XcpW</fullName>
    </submittedName>
</protein>
<proteinExistence type="predicted"/>
<keyword evidence="1" id="KW-1133">Transmembrane helix</keyword>
<dbReference type="Proteomes" id="UP000306753">
    <property type="component" value="Unassembled WGS sequence"/>
</dbReference>
<feature type="transmembrane region" description="Helical" evidence="1">
    <location>
        <begin position="13"/>
        <end position="35"/>
    </location>
</feature>
<organism evidence="2 3">
    <name type="scientific">Stutzerimonas nosocomialis</name>
    <dbReference type="NCBI Taxonomy" id="1056496"/>
    <lineage>
        <taxon>Bacteria</taxon>
        <taxon>Pseudomonadati</taxon>
        <taxon>Pseudomonadota</taxon>
        <taxon>Gammaproteobacteria</taxon>
        <taxon>Pseudomonadales</taxon>
        <taxon>Pseudomonadaceae</taxon>
        <taxon>Stutzerimonas</taxon>
    </lineage>
</organism>